<evidence type="ECO:0000256" key="1">
    <source>
        <dbReference type="SAM" id="Phobius"/>
    </source>
</evidence>
<dbReference type="Proteomes" id="UP000197138">
    <property type="component" value="Unassembled WGS sequence"/>
</dbReference>
<dbReference type="GO" id="GO:0010104">
    <property type="term" value="P:regulation of ethylene-activated signaling pathway"/>
    <property type="evidence" value="ECO:0007669"/>
    <property type="project" value="TreeGrafter"/>
</dbReference>
<dbReference type="InterPro" id="IPR008496">
    <property type="entry name" value="TMEM222/RTE1"/>
</dbReference>
<reference evidence="4" key="1">
    <citation type="journal article" date="2017" name="Plant J.">
        <title>The pomegranate (Punica granatum L.) genome and the genomics of punicalagin biosynthesis.</title>
        <authorList>
            <person name="Qin G."/>
            <person name="Xu C."/>
            <person name="Ming R."/>
            <person name="Tang H."/>
            <person name="Guyot R."/>
            <person name="Kramer E.M."/>
            <person name="Hu Y."/>
            <person name="Yi X."/>
            <person name="Qi Y."/>
            <person name="Xu X."/>
            <person name="Gao Z."/>
            <person name="Pan H."/>
            <person name="Jian J."/>
            <person name="Tian Y."/>
            <person name="Yue Z."/>
            <person name="Xu Y."/>
        </authorList>
    </citation>
    <scope>NUCLEOTIDE SEQUENCE [LARGE SCALE GENOMIC DNA]</scope>
    <source>
        <strain evidence="4">cv. Dabenzi</strain>
    </source>
</reference>
<protein>
    <submittedName>
        <fullName evidence="2">Uncharacterized protein</fullName>
    </submittedName>
</protein>
<evidence type="ECO:0000313" key="3">
    <source>
        <dbReference type="EMBL" id="PKI70727.1"/>
    </source>
</evidence>
<keyword evidence="1" id="KW-0472">Membrane</keyword>
<dbReference type="GO" id="GO:0005783">
    <property type="term" value="C:endoplasmic reticulum"/>
    <property type="evidence" value="ECO:0007669"/>
    <property type="project" value="TreeGrafter"/>
</dbReference>
<dbReference type="GeneID" id="116208378"/>
<reference evidence="3 5" key="3">
    <citation type="submission" date="2017-11" db="EMBL/GenBank/DDBJ databases">
        <title>De-novo sequencing of pomegranate (Punica granatum L.) genome.</title>
        <authorList>
            <person name="Akparov Z."/>
            <person name="Amiraslanov A."/>
            <person name="Hajiyeva S."/>
            <person name="Abbasov M."/>
            <person name="Kaur K."/>
            <person name="Hamwieh A."/>
            <person name="Solovyev V."/>
            <person name="Salamov A."/>
            <person name="Braich B."/>
            <person name="Kosarev P."/>
            <person name="Mahmoud A."/>
            <person name="Hajiyev E."/>
            <person name="Babayeva S."/>
            <person name="Izzatullayeva V."/>
            <person name="Mammadov A."/>
            <person name="Mammadov A."/>
            <person name="Sharifova S."/>
            <person name="Ojaghi J."/>
            <person name="Eynullazada K."/>
            <person name="Bayramov B."/>
            <person name="Abdulazimova A."/>
            <person name="Shahmuradov I."/>
        </authorList>
    </citation>
    <scope>NUCLEOTIDE SEQUENCE [LARGE SCALE GENOMIC DNA]</scope>
    <source>
        <strain evidence="3">AG2017</strain>
        <strain evidence="5">cv. AG2017</strain>
        <tissue evidence="3">Leaf</tissue>
    </source>
</reference>
<feature type="transmembrane region" description="Helical" evidence="1">
    <location>
        <begin position="186"/>
        <end position="206"/>
    </location>
</feature>
<evidence type="ECO:0000313" key="5">
    <source>
        <dbReference type="Proteomes" id="UP000233551"/>
    </source>
</evidence>
<gene>
    <name evidence="2" type="ORF">CDL15_Pgr022167</name>
    <name evidence="3" type="ORF">CRG98_008960</name>
</gene>
<evidence type="ECO:0000313" key="4">
    <source>
        <dbReference type="Proteomes" id="UP000197138"/>
    </source>
</evidence>
<dbReference type="OrthoDB" id="267284at2759"/>
<dbReference type="PANTHER" id="PTHR20921:SF7">
    <property type="entry name" value="PROTEIN REVERSION-TO-ETHYLENE SENSITIVITY1"/>
    <property type="match status" value="1"/>
</dbReference>
<evidence type="ECO:0000313" key="2">
    <source>
        <dbReference type="EMBL" id="OWM63422.1"/>
    </source>
</evidence>
<organism evidence="2 4">
    <name type="scientific">Punica granatum</name>
    <name type="common">Pomegranate</name>
    <dbReference type="NCBI Taxonomy" id="22663"/>
    <lineage>
        <taxon>Eukaryota</taxon>
        <taxon>Viridiplantae</taxon>
        <taxon>Streptophyta</taxon>
        <taxon>Embryophyta</taxon>
        <taxon>Tracheophyta</taxon>
        <taxon>Spermatophyta</taxon>
        <taxon>Magnoliopsida</taxon>
        <taxon>eudicotyledons</taxon>
        <taxon>Gunneridae</taxon>
        <taxon>Pentapetalae</taxon>
        <taxon>rosids</taxon>
        <taxon>malvids</taxon>
        <taxon>Myrtales</taxon>
        <taxon>Lythraceae</taxon>
        <taxon>Punica</taxon>
    </lineage>
</organism>
<keyword evidence="1" id="KW-0812">Transmembrane</keyword>
<dbReference type="AlphaFoldDB" id="A0A218VU35"/>
<dbReference type="GO" id="GO:0009723">
    <property type="term" value="P:response to ethylene"/>
    <property type="evidence" value="ECO:0007669"/>
    <property type="project" value="TreeGrafter"/>
</dbReference>
<dbReference type="Proteomes" id="UP000233551">
    <property type="component" value="Unassembled WGS sequence"/>
</dbReference>
<accession>A0A218VU35</accession>
<feature type="transmembrane region" description="Helical" evidence="1">
    <location>
        <begin position="212"/>
        <end position="230"/>
    </location>
</feature>
<dbReference type="EMBL" id="MTKT01006103">
    <property type="protein sequence ID" value="OWM63422.1"/>
    <property type="molecule type" value="Genomic_DNA"/>
</dbReference>
<dbReference type="STRING" id="22663.A0A218VU35"/>
<dbReference type="EMBL" id="PGOL01000434">
    <property type="protein sequence ID" value="PKI70727.1"/>
    <property type="molecule type" value="Genomic_DNA"/>
</dbReference>
<dbReference type="GO" id="GO:0005794">
    <property type="term" value="C:Golgi apparatus"/>
    <property type="evidence" value="ECO:0007669"/>
    <property type="project" value="TreeGrafter"/>
</dbReference>
<dbReference type="PANTHER" id="PTHR20921">
    <property type="entry name" value="TRANSMEMBRANE PROTEIN 222"/>
    <property type="match status" value="1"/>
</dbReference>
<keyword evidence="1" id="KW-1133">Transmembrane helix</keyword>
<sequence>MELKAAYNLEHMNSTSGTIQHDLWPLDEINPKKAKFPCCLVWTPLPVVSWLAPFIGHVGICREDGVILDFSGSNFVNIDDFAFGSVARYLQLDRKQCCFPPNLAAHVCNQGYKHSEFGTSLTWDDALRSTMRNFQHKSYNLFTCNCHSFVAACLNHLCYSGSMDWNMVNVAALVLFRGQWVGPTSVLRSFLPFVAVLCSGVLLVGWPFMIGLMLFSSLLMGWFLLSNYFVKSLLDC</sequence>
<dbReference type="Pfam" id="PF05608">
    <property type="entry name" value="RTE1"/>
    <property type="match status" value="1"/>
</dbReference>
<proteinExistence type="predicted"/>
<name>A0A218VU35_PUNGR</name>
<reference evidence="2" key="2">
    <citation type="submission" date="2017-06" db="EMBL/GenBank/DDBJ databases">
        <title>The pomegranate genome and the genomics of punicalagin biosynthesis.</title>
        <authorList>
            <person name="Xu C."/>
        </authorList>
    </citation>
    <scope>NUCLEOTIDE SEQUENCE [LARGE SCALE GENOMIC DNA]</scope>
    <source>
        <tissue evidence="2">Fresh leaf</tissue>
    </source>
</reference>
<comment type="caution">
    <text evidence="2">The sequence shown here is derived from an EMBL/GenBank/DDBJ whole genome shotgun (WGS) entry which is preliminary data.</text>
</comment>
<keyword evidence="5" id="KW-1185">Reference proteome</keyword>